<name>A0A0A9AY37_ARUDO</name>
<protein>
    <submittedName>
        <fullName evidence="1">Uncharacterized protein</fullName>
    </submittedName>
</protein>
<accession>A0A0A9AY37</accession>
<proteinExistence type="predicted"/>
<organism evidence="1">
    <name type="scientific">Arundo donax</name>
    <name type="common">Giant reed</name>
    <name type="synonym">Donax arundinaceus</name>
    <dbReference type="NCBI Taxonomy" id="35708"/>
    <lineage>
        <taxon>Eukaryota</taxon>
        <taxon>Viridiplantae</taxon>
        <taxon>Streptophyta</taxon>
        <taxon>Embryophyta</taxon>
        <taxon>Tracheophyta</taxon>
        <taxon>Spermatophyta</taxon>
        <taxon>Magnoliopsida</taxon>
        <taxon>Liliopsida</taxon>
        <taxon>Poales</taxon>
        <taxon>Poaceae</taxon>
        <taxon>PACMAD clade</taxon>
        <taxon>Arundinoideae</taxon>
        <taxon>Arundineae</taxon>
        <taxon>Arundo</taxon>
    </lineage>
</organism>
<dbReference type="AlphaFoldDB" id="A0A0A9AY37"/>
<sequence>MVGCLAVIQVSASKVAWVLQSAPHGARQGDGHKMIRMM</sequence>
<reference evidence="1" key="1">
    <citation type="submission" date="2014-09" db="EMBL/GenBank/DDBJ databases">
        <authorList>
            <person name="Magalhaes I.L.F."/>
            <person name="Oliveira U."/>
            <person name="Santos F.R."/>
            <person name="Vidigal T.H.D.A."/>
            <person name="Brescovit A.D."/>
            <person name="Santos A.J."/>
        </authorList>
    </citation>
    <scope>NUCLEOTIDE SEQUENCE</scope>
    <source>
        <tissue evidence="1">Shoot tissue taken approximately 20 cm above the soil surface</tissue>
    </source>
</reference>
<evidence type="ECO:0000313" key="1">
    <source>
        <dbReference type="EMBL" id="JAD54803.1"/>
    </source>
</evidence>
<reference evidence="1" key="2">
    <citation type="journal article" date="2015" name="Data Brief">
        <title>Shoot transcriptome of the giant reed, Arundo donax.</title>
        <authorList>
            <person name="Barrero R.A."/>
            <person name="Guerrero F.D."/>
            <person name="Moolhuijzen P."/>
            <person name="Goolsby J.A."/>
            <person name="Tidwell J."/>
            <person name="Bellgard S.E."/>
            <person name="Bellgard M.I."/>
        </authorList>
    </citation>
    <scope>NUCLEOTIDE SEQUENCE</scope>
    <source>
        <tissue evidence="1">Shoot tissue taken approximately 20 cm above the soil surface</tissue>
    </source>
</reference>
<dbReference type="EMBL" id="GBRH01243092">
    <property type="protein sequence ID" value="JAD54803.1"/>
    <property type="molecule type" value="Transcribed_RNA"/>
</dbReference>